<evidence type="ECO:0000256" key="10">
    <source>
        <dbReference type="ARBA" id="ARBA00022777"/>
    </source>
</evidence>
<feature type="chain" id="PRO_5040359943" description="Tyrosine-protein kinase receptor" evidence="23">
    <location>
        <begin position="24"/>
        <end position="1422"/>
    </location>
</feature>
<dbReference type="SUPFAM" id="SSF57184">
    <property type="entry name" value="Growth factor receptor domain"/>
    <property type="match status" value="1"/>
</dbReference>
<feature type="compositionally biased region" description="Polar residues" evidence="21">
    <location>
        <begin position="896"/>
        <end position="909"/>
    </location>
</feature>
<dbReference type="GO" id="GO:0043560">
    <property type="term" value="F:insulin receptor substrate binding"/>
    <property type="evidence" value="ECO:0007669"/>
    <property type="project" value="TreeGrafter"/>
</dbReference>
<evidence type="ECO:0000256" key="17">
    <source>
        <dbReference type="ARBA" id="ARBA00023211"/>
    </source>
</evidence>
<keyword evidence="4" id="KW-0808">Transferase</keyword>
<keyword evidence="9 19" id="KW-0547">Nucleotide-binding</keyword>
<dbReference type="SMART" id="SM00261">
    <property type="entry name" value="FU"/>
    <property type="match status" value="1"/>
</dbReference>
<dbReference type="InterPro" id="IPR013783">
    <property type="entry name" value="Ig-like_fold"/>
</dbReference>
<dbReference type="CDD" id="cd05032">
    <property type="entry name" value="PTKc_InsR_like"/>
    <property type="match status" value="1"/>
</dbReference>
<evidence type="ECO:0000256" key="15">
    <source>
        <dbReference type="ARBA" id="ARBA00023170"/>
    </source>
</evidence>
<proteinExistence type="inferred from homology"/>
<dbReference type="InterPro" id="IPR000719">
    <property type="entry name" value="Prot_kinase_dom"/>
</dbReference>
<dbReference type="Gene3D" id="2.10.220.10">
    <property type="entry name" value="Hormone Receptor, Insulin-like Growth Factor Receptor 1, Chain A, domain 2"/>
    <property type="match status" value="1"/>
</dbReference>
<dbReference type="PANTHER" id="PTHR24416:SF525">
    <property type="entry name" value="INSULIN-LIKE RECEPTOR"/>
    <property type="match status" value="1"/>
</dbReference>
<keyword evidence="14" id="KW-0829">Tyrosine-protein kinase</keyword>
<evidence type="ECO:0000256" key="11">
    <source>
        <dbReference type="ARBA" id="ARBA00022840"/>
    </source>
</evidence>
<feature type="region of interest" description="Disordered" evidence="21">
    <location>
        <begin position="890"/>
        <end position="911"/>
    </location>
</feature>
<evidence type="ECO:0000256" key="7">
    <source>
        <dbReference type="ARBA" id="ARBA00022729"/>
    </source>
</evidence>
<dbReference type="SUPFAM" id="SSF49265">
    <property type="entry name" value="Fibronectin type III"/>
    <property type="match status" value="2"/>
</dbReference>
<dbReference type="Pfam" id="PF00757">
    <property type="entry name" value="Furin-like"/>
    <property type="match status" value="1"/>
</dbReference>
<dbReference type="EC" id="2.7.10.1" evidence="20"/>
<keyword evidence="6" id="KW-0479">Metal-binding</keyword>
<name>A0A9Q1BLP7_HOLLE</name>
<evidence type="ECO:0000256" key="20">
    <source>
        <dbReference type="RuleBase" id="RU000312"/>
    </source>
</evidence>
<dbReference type="OrthoDB" id="5809444at2759"/>
<dbReference type="InterPro" id="IPR006212">
    <property type="entry name" value="Furin_repeat"/>
</dbReference>
<evidence type="ECO:0000256" key="14">
    <source>
        <dbReference type="ARBA" id="ARBA00023137"/>
    </source>
</evidence>
<dbReference type="InterPro" id="IPR009030">
    <property type="entry name" value="Growth_fac_rcpt_cys_sf"/>
</dbReference>
<evidence type="ECO:0000256" key="22">
    <source>
        <dbReference type="SAM" id="Phobius"/>
    </source>
</evidence>
<dbReference type="PROSITE" id="PS50853">
    <property type="entry name" value="FN3"/>
    <property type="match status" value="1"/>
</dbReference>
<dbReference type="CDD" id="cd19941">
    <property type="entry name" value="TIL"/>
    <property type="match status" value="1"/>
</dbReference>
<dbReference type="InterPro" id="IPR011009">
    <property type="entry name" value="Kinase-like_dom_sf"/>
</dbReference>
<sequence length="1422" mass="158843">MEVRNSLVSLVVTFYTLFLPSLATYNNTVPEFQVAPPENKSYFVRGTDVCVGDFDIRNDPDNLKILANCRVIEGSLSFVLIDQALPEHYKRLSFPKLHEITGFFLVYRVSNLTTLSNLFPNLAVIGGDKLIFNYALVVYEMHALDTIGLYSLSRISRGAVRIEKNPRLCYIDTISWASIMNAEEMENNIITDNKLQSECANYCPTSDRQLCRKMLPQGTLKELCWDNEHCQRICKTSCPHSCLMGDEKQCCHEECQGGCYGLTSRDCVTCKHLRYEGSCVRTCPRGTVQILNRHCILPEACPSHYKLFQEVCSEECPTGFTNDSLSPRSCAPCSGACPKTCDGATIQSVTDMERLVGCTVIDGTLKITLQGGENTVKKLETYLGLIEEIRGALVIIRAFSLVTLSFLKNLRTIGGSKDLERGKYSVFILDNRNLQDLFPSLQANFSIEQGKVFFHFNPKLCYYKISNFAKEAGISSNLSTEDVSRNTNGDFVACSAEKIDLDITVLTIVGVSWKITEEAEQVIGDLRNILGYVVSWRVAPFQNLTEFEGEETCGVSVWDSQYTDPDETTVILVDLKAATQYAIYVRSYTLSGADTGVKSDIHYFTTREKEPSAPTNVLIHAVSSSKLRVIWGPPEDPNGNVTRYQLTWSKQAQPFYGDVDFCQGKLPSSHPEKNPSQTVDPTTATNVTQDSCNCESCEDRGDLKDSEQARNQITFENTLHNIVFIKSNYLEYNLSRPDRRTKREVDTTSSPSSNAAVVNETPSINSTATTIQRLNGSTTPSIFDFTEALMVNTAEIFMERTFEITGLGHFEQYMVEVKACNSWGCGSSISVAFGRTLPKEKADDIVSEVFANITFQRVREHHVFITWEPPPAANGVVLKYQVEVVEEDTIKDEVDTTTPNTQEKNSTGSSEDERYKESYCISAFKFHKEKGYTFVLRKDGNFSARVRAVTLAGEGSWTNYTVLIVPPIEGIIAENTKGPLDWFHQLPWIIGAAAVIILAFIAIIFFRYQYHKDQTPDGVLYASVNPEYLSTSDMYVADDWEFPREKLNVVKELGKGGFGMVYEGIAHNIIPGEEKTRVAVKSVQANASVRDRIEFLNEASVMKTINTHHVVRLLGVVSKGQPAYVIMEFMAQGDLKNWLRARRPENQQDLPLMERKHPPTYAEVIKMAAEIADGVAYLGANKYVHRDLSARNCLVSADGTCKVADFGLARDIYQSDYYRKERGGMLPIRWMAPESVKDGVFTTSSDVWSYGILLWEIASLGEMPYGGLNNEGAGEYIKQGRVLNMPEGCPDKLQELMMACWAFQEKLRPTFLDIVQSLESTCLLPPSFAAVSFYHSEQRNRDQRASGGSLEGLERVNMLHPGEMNDYTYMEKANGGPKNGLVPVNGSIPRVHGSPTHVNSSADNASPVGDHGSPQFRKCTEC</sequence>
<feature type="domain" description="Fibronectin type-III" evidence="25">
    <location>
        <begin position="613"/>
        <end position="702"/>
    </location>
</feature>
<dbReference type="InterPro" id="IPR008266">
    <property type="entry name" value="Tyr_kinase_AS"/>
</dbReference>
<dbReference type="InterPro" id="IPR036941">
    <property type="entry name" value="Rcpt_L-dom_sf"/>
</dbReference>
<dbReference type="SMART" id="SM00060">
    <property type="entry name" value="FN3"/>
    <property type="match status" value="3"/>
</dbReference>
<feature type="region of interest" description="Disordered" evidence="21">
    <location>
        <begin position="664"/>
        <end position="689"/>
    </location>
</feature>
<dbReference type="Pfam" id="PF07714">
    <property type="entry name" value="PK_Tyr_Ser-Thr"/>
    <property type="match status" value="1"/>
</dbReference>
<evidence type="ECO:0000259" key="25">
    <source>
        <dbReference type="PROSITE" id="PS50853"/>
    </source>
</evidence>
<keyword evidence="10" id="KW-0418">Kinase</keyword>
<evidence type="ECO:0000256" key="16">
    <source>
        <dbReference type="ARBA" id="ARBA00023180"/>
    </source>
</evidence>
<dbReference type="GO" id="GO:0030424">
    <property type="term" value="C:axon"/>
    <property type="evidence" value="ECO:0007669"/>
    <property type="project" value="TreeGrafter"/>
</dbReference>
<keyword evidence="17" id="KW-0464">Manganese</keyword>
<feature type="binding site" evidence="19">
    <location>
        <position position="1081"/>
    </location>
    <ligand>
        <name>ATP</name>
        <dbReference type="ChEBI" id="CHEBI:30616"/>
    </ligand>
</feature>
<evidence type="ECO:0000256" key="9">
    <source>
        <dbReference type="ARBA" id="ARBA00022741"/>
    </source>
</evidence>
<dbReference type="InterPro" id="IPR036116">
    <property type="entry name" value="FN3_sf"/>
</dbReference>
<dbReference type="InterPro" id="IPR050122">
    <property type="entry name" value="RTK"/>
</dbReference>
<dbReference type="PROSITE" id="PS50011">
    <property type="entry name" value="PROTEIN_KINASE_DOM"/>
    <property type="match status" value="1"/>
</dbReference>
<comment type="catalytic activity">
    <reaction evidence="18 20">
        <text>L-tyrosyl-[protein] + ATP = O-phospho-L-tyrosyl-[protein] + ADP + H(+)</text>
        <dbReference type="Rhea" id="RHEA:10596"/>
        <dbReference type="Rhea" id="RHEA-COMP:10136"/>
        <dbReference type="Rhea" id="RHEA-COMP:20101"/>
        <dbReference type="ChEBI" id="CHEBI:15378"/>
        <dbReference type="ChEBI" id="CHEBI:30616"/>
        <dbReference type="ChEBI" id="CHEBI:46858"/>
        <dbReference type="ChEBI" id="CHEBI:61978"/>
        <dbReference type="ChEBI" id="CHEBI:456216"/>
        <dbReference type="EC" id="2.7.10.1"/>
    </reaction>
</comment>
<feature type="compositionally biased region" description="Polar residues" evidence="21">
    <location>
        <begin position="747"/>
        <end position="761"/>
    </location>
</feature>
<dbReference type="PROSITE" id="PS00239">
    <property type="entry name" value="RECEPTOR_TYR_KIN_II"/>
    <property type="match status" value="1"/>
</dbReference>
<dbReference type="PRINTS" id="PR00109">
    <property type="entry name" value="TYRKINASE"/>
</dbReference>
<comment type="caution">
    <text evidence="26">The sequence shown here is derived from an EMBL/GenBank/DDBJ whole genome shotgun (WGS) entry which is preliminary data.</text>
</comment>
<evidence type="ECO:0000256" key="12">
    <source>
        <dbReference type="ARBA" id="ARBA00022989"/>
    </source>
</evidence>
<evidence type="ECO:0000256" key="13">
    <source>
        <dbReference type="ARBA" id="ARBA00023136"/>
    </source>
</evidence>
<keyword evidence="5 20" id="KW-0812">Transmembrane</keyword>
<keyword evidence="7 23" id="KW-0732">Signal</keyword>
<evidence type="ECO:0000256" key="8">
    <source>
        <dbReference type="ARBA" id="ARBA00022737"/>
    </source>
</evidence>
<evidence type="ECO:0000256" key="5">
    <source>
        <dbReference type="ARBA" id="ARBA00022692"/>
    </source>
</evidence>
<dbReference type="Gene3D" id="1.10.510.10">
    <property type="entry name" value="Transferase(Phosphotransferase) domain 1"/>
    <property type="match status" value="1"/>
</dbReference>
<evidence type="ECO:0000256" key="1">
    <source>
        <dbReference type="ARBA" id="ARBA00001936"/>
    </source>
</evidence>
<evidence type="ECO:0000313" key="27">
    <source>
        <dbReference type="Proteomes" id="UP001152320"/>
    </source>
</evidence>
<evidence type="ECO:0000256" key="19">
    <source>
        <dbReference type="PROSITE-ProRule" id="PRU10141"/>
    </source>
</evidence>
<dbReference type="GO" id="GO:0042593">
    <property type="term" value="P:glucose homeostasis"/>
    <property type="evidence" value="ECO:0007669"/>
    <property type="project" value="TreeGrafter"/>
</dbReference>
<keyword evidence="12 22" id="KW-1133">Transmembrane helix</keyword>
<organism evidence="26 27">
    <name type="scientific">Holothuria leucospilota</name>
    <name type="common">Black long sea cucumber</name>
    <name type="synonym">Mertensiothuria leucospilota</name>
    <dbReference type="NCBI Taxonomy" id="206669"/>
    <lineage>
        <taxon>Eukaryota</taxon>
        <taxon>Metazoa</taxon>
        <taxon>Echinodermata</taxon>
        <taxon>Eleutherozoa</taxon>
        <taxon>Echinozoa</taxon>
        <taxon>Holothuroidea</taxon>
        <taxon>Aspidochirotacea</taxon>
        <taxon>Aspidochirotida</taxon>
        <taxon>Holothuriidae</taxon>
        <taxon>Holothuria</taxon>
    </lineage>
</organism>
<dbReference type="Pfam" id="PF00041">
    <property type="entry name" value="fn3"/>
    <property type="match status" value="1"/>
</dbReference>
<reference evidence="26" key="1">
    <citation type="submission" date="2021-10" db="EMBL/GenBank/DDBJ databases">
        <title>Tropical sea cucumber genome reveals ecological adaptation and Cuvierian tubules defense mechanism.</title>
        <authorList>
            <person name="Chen T."/>
        </authorList>
    </citation>
    <scope>NUCLEOTIDE SEQUENCE</scope>
    <source>
        <strain evidence="26">Nanhai2018</strain>
        <tissue evidence="26">Muscle</tissue>
    </source>
</reference>
<dbReference type="InterPro" id="IPR001245">
    <property type="entry name" value="Ser-Thr/Tyr_kinase_cat_dom"/>
</dbReference>
<evidence type="ECO:0000256" key="18">
    <source>
        <dbReference type="ARBA" id="ARBA00051243"/>
    </source>
</evidence>
<protein>
    <recommendedName>
        <fullName evidence="20">Tyrosine-protein kinase receptor</fullName>
        <ecNumber evidence="20">2.7.10.1</ecNumber>
    </recommendedName>
</protein>
<feature type="domain" description="Protein kinase" evidence="24">
    <location>
        <begin position="1047"/>
        <end position="1328"/>
    </location>
</feature>
<keyword evidence="11 19" id="KW-0067">ATP-binding</keyword>
<feature type="region of interest" description="Disordered" evidence="21">
    <location>
        <begin position="738"/>
        <end position="761"/>
    </location>
</feature>
<dbReference type="FunFam" id="3.30.200.20:FF:000026">
    <property type="entry name" value="Tyrosine-protein kinase receptor"/>
    <property type="match status" value="1"/>
</dbReference>
<keyword evidence="16" id="KW-0325">Glycoprotein</keyword>
<evidence type="ECO:0000256" key="2">
    <source>
        <dbReference type="ARBA" id="ARBA00004479"/>
    </source>
</evidence>
<comment type="subcellular location">
    <subcellularLocation>
        <location evidence="2">Membrane</location>
        <topology evidence="2">Single-pass type I membrane protein</topology>
    </subcellularLocation>
</comment>
<dbReference type="GO" id="GO:0005524">
    <property type="term" value="F:ATP binding"/>
    <property type="evidence" value="ECO:0007669"/>
    <property type="project" value="UniProtKB-UniRule"/>
</dbReference>
<dbReference type="InterPro" id="IPR006211">
    <property type="entry name" value="Furin-like_Cys-rich_dom"/>
</dbReference>
<feature type="transmembrane region" description="Helical" evidence="22">
    <location>
        <begin position="986"/>
        <end position="1006"/>
    </location>
</feature>
<dbReference type="Proteomes" id="UP001152320">
    <property type="component" value="Chromosome 14"/>
</dbReference>
<evidence type="ECO:0000313" key="26">
    <source>
        <dbReference type="EMBL" id="KAJ8028898.1"/>
    </source>
</evidence>
<dbReference type="InterPro" id="IPR000494">
    <property type="entry name" value="Rcpt_L-dom"/>
</dbReference>
<dbReference type="GO" id="GO:0043410">
    <property type="term" value="P:positive regulation of MAPK cascade"/>
    <property type="evidence" value="ECO:0007669"/>
    <property type="project" value="TreeGrafter"/>
</dbReference>
<keyword evidence="8" id="KW-0677">Repeat</keyword>
<evidence type="ECO:0000259" key="24">
    <source>
        <dbReference type="PROSITE" id="PS50011"/>
    </source>
</evidence>
<dbReference type="SUPFAM" id="SSF56112">
    <property type="entry name" value="Protein kinase-like (PK-like)"/>
    <property type="match status" value="1"/>
</dbReference>
<dbReference type="Pfam" id="PF01030">
    <property type="entry name" value="Recep_L_domain"/>
    <property type="match status" value="2"/>
</dbReference>
<dbReference type="InterPro" id="IPR002011">
    <property type="entry name" value="Tyr_kinase_rcpt_2_CS"/>
</dbReference>
<dbReference type="PANTHER" id="PTHR24416">
    <property type="entry name" value="TYROSINE-PROTEIN KINASE RECEPTOR"/>
    <property type="match status" value="1"/>
</dbReference>
<dbReference type="Gene3D" id="2.60.40.10">
    <property type="entry name" value="Immunoglobulins"/>
    <property type="match status" value="3"/>
</dbReference>
<dbReference type="Gene3D" id="3.30.200.20">
    <property type="entry name" value="Phosphorylase Kinase, domain 1"/>
    <property type="match status" value="1"/>
</dbReference>
<keyword evidence="15 20" id="KW-0675">Receptor</keyword>
<evidence type="ECO:0000256" key="4">
    <source>
        <dbReference type="ARBA" id="ARBA00022679"/>
    </source>
</evidence>
<evidence type="ECO:0000256" key="6">
    <source>
        <dbReference type="ARBA" id="ARBA00022723"/>
    </source>
</evidence>
<feature type="compositionally biased region" description="Polar residues" evidence="21">
    <location>
        <begin position="674"/>
        <end position="689"/>
    </location>
</feature>
<dbReference type="GO" id="GO:0005009">
    <property type="term" value="F:insulin receptor activity"/>
    <property type="evidence" value="ECO:0007669"/>
    <property type="project" value="TreeGrafter"/>
</dbReference>
<dbReference type="InterPro" id="IPR017441">
    <property type="entry name" value="Protein_kinase_ATP_BS"/>
</dbReference>
<feature type="region of interest" description="Disordered" evidence="21">
    <location>
        <begin position="1385"/>
        <end position="1422"/>
    </location>
</feature>
<accession>A0A9Q1BLP7</accession>
<evidence type="ECO:0000256" key="23">
    <source>
        <dbReference type="SAM" id="SignalP"/>
    </source>
</evidence>
<keyword evidence="13 22" id="KW-0472">Membrane</keyword>
<dbReference type="GO" id="GO:0046872">
    <property type="term" value="F:metal ion binding"/>
    <property type="evidence" value="ECO:0007669"/>
    <property type="project" value="UniProtKB-KW"/>
</dbReference>
<evidence type="ECO:0000256" key="3">
    <source>
        <dbReference type="ARBA" id="ARBA00022553"/>
    </source>
</evidence>
<keyword evidence="27" id="KW-1185">Reference proteome</keyword>
<dbReference type="PROSITE" id="PS00107">
    <property type="entry name" value="PROTEIN_KINASE_ATP"/>
    <property type="match status" value="1"/>
</dbReference>
<dbReference type="CDD" id="cd00063">
    <property type="entry name" value="FN3"/>
    <property type="match status" value="3"/>
</dbReference>
<dbReference type="GO" id="GO:0051897">
    <property type="term" value="P:positive regulation of phosphatidylinositol 3-kinase/protein kinase B signal transduction"/>
    <property type="evidence" value="ECO:0007669"/>
    <property type="project" value="TreeGrafter"/>
</dbReference>
<dbReference type="GO" id="GO:0005899">
    <property type="term" value="C:insulin receptor complex"/>
    <property type="evidence" value="ECO:0007669"/>
    <property type="project" value="TreeGrafter"/>
</dbReference>
<dbReference type="PROSITE" id="PS00109">
    <property type="entry name" value="PROTEIN_KINASE_TYR"/>
    <property type="match status" value="1"/>
</dbReference>
<comment type="cofactor">
    <cofactor evidence="1">
        <name>Mn(2+)</name>
        <dbReference type="ChEBI" id="CHEBI:29035"/>
    </cofactor>
</comment>
<dbReference type="SUPFAM" id="SSF52058">
    <property type="entry name" value="L domain-like"/>
    <property type="match status" value="2"/>
</dbReference>
<comment type="similarity">
    <text evidence="20">Belongs to the protein kinase superfamily. Tyr protein kinase family. Insulin receptor subfamily.</text>
</comment>
<evidence type="ECO:0000256" key="21">
    <source>
        <dbReference type="SAM" id="MobiDB-lite"/>
    </source>
</evidence>
<dbReference type="EMBL" id="JAIZAY010000014">
    <property type="protein sequence ID" value="KAJ8028898.1"/>
    <property type="molecule type" value="Genomic_DNA"/>
</dbReference>
<dbReference type="FunFam" id="1.10.510.10:FF:001227">
    <property type="entry name" value="Tyrosine-protein kinase receptor"/>
    <property type="match status" value="1"/>
</dbReference>
<feature type="signal peptide" evidence="23">
    <location>
        <begin position="1"/>
        <end position="23"/>
    </location>
</feature>
<keyword evidence="3 20" id="KW-0597">Phosphoprotein</keyword>
<gene>
    <name evidence="26" type="ORF">HOLleu_28152</name>
</gene>
<dbReference type="InterPro" id="IPR003961">
    <property type="entry name" value="FN3_dom"/>
</dbReference>
<dbReference type="Gene3D" id="3.80.20.20">
    <property type="entry name" value="Receptor L-domain"/>
    <property type="match status" value="2"/>
</dbReference>